<sequence>MFELSVIKAAEKEIMKLPAGLKAEMLTGLETLRKYGAFLKEPVVRDLHRDGLKELRIRSHEGCARGVFFFYRGNHIIIVHVFQKKTQKTPKQVLELAHERMKEMIRRLK</sequence>
<dbReference type="InterPro" id="IPR009241">
    <property type="entry name" value="HigB-like"/>
</dbReference>
<protein>
    <submittedName>
        <fullName evidence="1">Type II toxin-antitoxin system RelE/ParE family toxin</fullName>
    </submittedName>
</protein>
<dbReference type="Proteomes" id="UP000650477">
    <property type="component" value="Unassembled WGS sequence"/>
</dbReference>
<gene>
    <name evidence="1" type="ORF">CYG68_12905</name>
</gene>
<reference evidence="1" key="1">
    <citation type="submission" date="2017-12" db="EMBL/GenBank/DDBJ databases">
        <title>Genome sequencing and analysis.</title>
        <authorList>
            <person name="Huang Y.-T."/>
        </authorList>
    </citation>
    <scope>NUCLEOTIDE SEQUENCE</scope>
    <source>
        <strain evidence="1">VGH116</strain>
    </source>
</reference>
<evidence type="ECO:0000313" key="2">
    <source>
        <dbReference type="Proteomes" id="UP000650477"/>
    </source>
</evidence>
<evidence type="ECO:0000313" key="1">
    <source>
        <dbReference type="EMBL" id="MBE8613296.1"/>
    </source>
</evidence>
<comment type="caution">
    <text evidence="1">The sequence shown here is derived from an EMBL/GenBank/DDBJ whole genome shotgun (WGS) entry which is preliminary data.</text>
</comment>
<organism evidence="1 2">
    <name type="scientific">Morganella morganii</name>
    <name type="common">Proteus morganii</name>
    <dbReference type="NCBI Taxonomy" id="582"/>
    <lineage>
        <taxon>Bacteria</taxon>
        <taxon>Pseudomonadati</taxon>
        <taxon>Pseudomonadota</taxon>
        <taxon>Gammaproteobacteria</taxon>
        <taxon>Enterobacterales</taxon>
        <taxon>Morganellaceae</taxon>
        <taxon>Morganella</taxon>
    </lineage>
</organism>
<name>A0A8I0Q3I0_MORMO</name>
<accession>A0A8I0Q3I0</accession>
<dbReference type="AlphaFoldDB" id="A0A8I0Q3I0"/>
<dbReference type="Pfam" id="PF05973">
    <property type="entry name" value="Gp49"/>
    <property type="match status" value="1"/>
</dbReference>
<dbReference type="RefSeq" id="WP_081120293.1">
    <property type="nucleotide sequence ID" value="NZ_CAXORV010000004.1"/>
</dbReference>
<proteinExistence type="predicted"/>
<dbReference type="EMBL" id="PKLF01000011">
    <property type="protein sequence ID" value="MBE8613296.1"/>
    <property type="molecule type" value="Genomic_DNA"/>
</dbReference>